<keyword evidence="2" id="KW-1185">Reference proteome</keyword>
<gene>
    <name evidence="1" type="ORF">HMPREF9441_01806</name>
</gene>
<dbReference type="Proteomes" id="UP000003598">
    <property type="component" value="Unassembled WGS sequence"/>
</dbReference>
<organism evidence="1 2">
    <name type="scientific">Paraprevotella clara YIT 11840</name>
    <dbReference type="NCBI Taxonomy" id="762968"/>
    <lineage>
        <taxon>Bacteria</taxon>
        <taxon>Pseudomonadati</taxon>
        <taxon>Bacteroidota</taxon>
        <taxon>Bacteroidia</taxon>
        <taxon>Bacteroidales</taxon>
        <taxon>Prevotellaceae</taxon>
        <taxon>Paraprevotella</taxon>
    </lineage>
</organism>
<comment type="caution">
    <text evidence="1">The sequence shown here is derived from an EMBL/GenBank/DDBJ whole genome shotgun (WGS) entry which is preliminary data.</text>
</comment>
<reference evidence="1 2" key="1">
    <citation type="submission" date="2011-03" db="EMBL/GenBank/DDBJ databases">
        <authorList>
            <person name="Weinstock G."/>
            <person name="Sodergren E."/>
            <person name="Clifton S."/>
            <person name="Fulton L."/>
            <person name="Fulton B."/>
            <person name="Courtney L."/>
            <person name="Fronick C."/>
            <person name="Harrison M."/>
            <person name="Strong C."/>
            <person name="Farmer C."/>
            <person name="Delahaunty K."/>
            <person name="Markovic C."/>
            <person name="Hall O."/>
            <person name="Minx P."/>
            <person name="Tomlinson C."/>
            <person name="Mitreva M."/>
            <person name="Hou S."/>
            <person name="Chen J."/>
            <person name="Wollam A."/>
            <person name="Pepin K.H."/>
            <person name="Johnson M."/>
            <person name="Bhonagiri V."/>
            <person name="Zhang X."/>
            <person name="Suruliraj S."/>
            <person name="Warren W."/>
            <person name="Chinwalla A."/>
            <person name="Mardis E.R."/>
            <person name="Wilson R.K."/>
        </authorList>
    </citation>
    <scope>NUCLEOTIDE SEQUENCE [LARGE SCALE GENOMIC DNA]</scope>
    <source>
        <strain evidence="1 2">YIT 11840</strain>
    </source>
</reference>
<evidence type="ECO:0000313" key="1">
    <source>
        <dbReference type="EMBL" id="EHH00569.1"/>
    </source>
</evidence>
<name>G5SR16_9BACT</name>
<evidence type="ECO:0000313" key="2">
    <source>
        <dbReference type="Proteomes" id="UP000003598"/>
    </source>
</evidence>
<dbReference type="AlphaFoldDB" id="G5SR16"/>
<proteinExistence type="predicted"/>
<dbReference type="EMBL" id="AFFY01000022">
    <property type="protein sequence ID" value="EHH00569.1"/>
    <property type="molecule type" value="Genomic_DNA"/>
</dbReference>
<dbReference type="HOGENOM" id="CLU_2001646_0_0_10"/>
<protein>
    <submittedName>
        <fullName evidence="1">Uncharacterized protein</fullName>
    </submittedName>
</protein>
<accession>G5SR16</accession>
<sequence length="124" mass="14739">MFIFSFYQNVKSPYTRIAYMHSPPTSTAYTRFLSHIPDAKIHPYGLIDNRLASLNLIHEALFRHMRKRKQQNAAIMAKDFCKNDTAKQPKKERFPAIQTSTYPHFPRNNRPNTDFYEENFFSFD</sequence>
<dbReference type="STRING" id="762968.HMPREF9441_01806"/>